<dbReference type="EMBL" id="CAJNOE010001421">
    <property type="protein sequence ID" value="CAF1421706.1"/>
    <property type="molecule type" value="Genomic_DNA"/>
</dbReference>
<protein>
    <submittedName>
        <fullName evidence="1">Uncharacterized protein</fullName>
    </submittedName>
</protein>
<organism evidence="1 2">
    <name type="scientific">Adineta steineri</name>
    <dbReference type="NCBI Taxonomy" id="433720"/>
    <lineage>
        <taxon>Eukaryota</taxon>
        <taxon>Metazoa</taxon>
        <taxon>Spiralia</taxon>
        <taxon>Gnathifera</taxon>
        <taxon>Rotifera</taxon>
        <taxon>Eurotatoria</taxon>
        <taxon>Bdelloidea</taxon>
        <taxon>Adinetida</taxon>
        <taxon>Adinetidae</taxon>
        <taxon>Adineta</taxon>
    </lineage>
</organism>
<proteinExistence type="predicted"/>
<dbReference type="AlphaFoldDB" id="A0A815MB39"/>
<gene>
    <name evidence="1" type="ORF">IZO911_LOCUS40714</name>
</gene>
<evidence type="ECO:0000313" key="1">
    <source>
        <dbReference type="EMBL" id="CAF1421706.1"/>
    </source>
</evidence>
<dbReference type="Proteomes" id="UP000663860">
    <property type="component" value="Unassembled WGS sequence"/>
</dbReference>
<reference evidence="1" key="1">
    <citation type="submission" date="2021-02" db="EMBL/GenBank/DDBJ databases">
        <authorList>
            <person name="Nowell W R."/>
        </authorList>
    </citation>
    <scope>NUCLEOTIDE SEQUENCE</scope>
</reference>
<comment type="caution">
    <text evidence="1">The sequence shown here is derived from an EMBL/GenBank/DDBJ whole genome shotgun (WGS) entry which is preliminary data.</text>
</comment>
<evidence type="ECO:0000313" key="2">
    <source>
        <dbReference type="Proteomes" id="UP000663860"/>
    </source>
</evidence>
<accession>A0A815MB39</accession>
<name>A0A815MB39_9BILA</name>
<sequence>MIIKVTIKKNITLEKIQLLTGVFPRMENLTINLLRQDLEPIAQFLLSKPNNNTRFLSSLCISKQLNDLMIIMKNLIESKKLLHDYILKVINRKLYLWW</sequence>